<dbReference type="Gene3D" id="3.30.420.10">
    <property type="entry name" value="Ribonuclease H-like superfamily/Ribonuclease H"/>
    <property type="match status" value="1"/>
</dbReference>
<feature type="region of interest" description="Disordered" evidence="10">
    <location>
        <begin position="232"/>
        <end position="270"/>
    </location>
</feature>
<keyword evidence="6" id="KW-0479">Metal-binding</keyword>
<feature type="region of interest" description="Disordered" evidence="10">
    <location>
        <begin position="72"/>
        <end position="113"/>
    </location>
</feature>
<dbReference type="FunFam" id="3.30.420.10:FF:000090">
    <property type="entry name" value="Ribonuclease H"/>
    <property type="match status" value="1"/>
</dbReference>
<organism evidence="12 13">
    <name type="scientific">Corynespora cassiicola Philippines</name>
    <dbReference type="NCBI Taxonomy" id="1448308"/>
    <lineage>
        <taxon>Eukaryota</taxon>
        <taxon>Fungi</taxon>
        <taxon>Dikarya</taxon>
        <taxon>Ascomycota</taxon>
        <taxon>Pezizomycotina</taxon>
        <taxon>Dothideomycetes</taxon>
        <taxon>Pleosporomycetidae</taxon>
        <taxon>Pleosporales</taxon>
        <taxon>Corynesporascaceae</taxon>
        <taxon>Corynespora</taxon>
    </lineage>
</organism>
<evidence type="ECO:0000256" key="7">
    <source>
        <dbReference type="ARBA" id="ARBA00022759"/>
    </source>
</evidence>
<dbReference type="Gene3D" id="3.40.970.10">
    <property type="entry name" value="Ribonuclease H1, N-terminal domain"/>
    <property type="match status" value="2"/>
</dbReference>
<feature type="compositionally biased region" description="Acidic residues" evidence="10">
    <location>
        <begin position="74"/>
        <end position="92"/>
    </location>
</feature>
<dbReference type="InterPro" id="IPR036397">
    <property type="entry name" value="RNaseH_sf"/>
</dbReference>
<comment type="similarity">
    <text evidence="3">Belongs to the RNase H family.</text>
</comment>
<gene>
    <name evidence="12" type="ORF">BS50DRAFT_572854</name>
</gene>
<dbReference type="EMBL" id="KZ678134">
    <property type="protein sequence ID" value="PSN67870.1"/>
    <property type="molecule type" value="Genomic_DNA"/>
</dbReference>
<dbReference type="FunFam" id="3.40.970.10:FF:000001">
    <property type="entry name" value="Ribonuclease H1"/>
    <property type="match status" value="1"/>
</dbReference>
<dbReference type="InterPro" id="IPR009027">
    <property type="entry name" value="Ribosomal_bL9/RNase_H1_N"/>
</dbReference>
<dbReference type="GO" id="GO:0003676">
    <property type="term" value="F:nucleic acid binding"/>
    <property type="evidence" value="ECO:0007669"/>
    <property type="project" value="InterPro"/>
</dbReference>
<evidence type="ECO:0000313" key="13">
    <source>
        <dbReference type="Proteomes" id="UP000240883"/>
    </source>
</evidence>
<dbReference type="Pfam" id="PF01693">
    <property type="entry name" value="Cauli_VI"/>
    <property type="match status" value="2"/>
</dbReference>
<dbReference type="PANTHER" id="PTHR10642:SF26">
    <property type="entry name" value="RIBONUCLEASE H1"/>
    <property type="match status" value="1"/>
</dbReference>
<dbReference type="InterPro" id="IPR037056">
    <property type="entry name" value="RNase_H1_N_sf"/>
</dbReference>
<dbReference type="Proteomes" id="UP000240883">
    <property type="component" value="Unassembled WGS sequence"/>
</dbReference>
<keyword evidence="8" id="KW-0378">Hydrolase</keyword>
<evidence type="ECO:0000256" key="4">
    <source>
        <dbReference type="ARBA" id="ARBA00012180"/>
    </source>
</evidence>
<comment type="catalytic activity">
    <reaction evidence="1">
        <text>Endonucleolytic cleavage to 5'-phosphomonoester.</text>
        <dbReference type="EC" id="3.1.26.4"/>
    </reaction>
</comment>
<comment type="cofactor">
    <cofactor evidence="2">
        <name>Mg(2+)</name>
        <dbReference type="ChEBI" id="CHEBI:18420"/>
    </cofactor>
</comment>
<accession>A0A2T2NR51</accession>
<dbReference type="InterPro" id="IPR002156">
    <property type="entry name" value="RNaseH_domain"/>
</dbReference>
<protein>
    <recommendedName>
        <fullName evidence="4">ribonuclease H</fullName>
        <ecNumber evidence="4">3.1.26.4</ecNumber>
    </recommendedName>
</protein>
<evidence type="ECO:0000259" key="11">
    <source>
        <dbReference type="PROSITE" id="PS50879"/>
    </source>
</evidence>
<dbReference type="GO" id="GO:0046872">
    <property type="term" value="F:metal ion binding"/>
    <property type="evidence" value="ECO:0007669"/>
    <property type="project" value="UniProtKB-KW"/>
</dbReference>
<keyword evidence="7" id="KW-0255">Endonuclease</keyword>
<dbReference type="AlphaFoldDB" id="A0A2T2NR51"/>
<dbReference type="CDD" id="cd09280">
    <property type="entry name" value="RNase_HI_eukaryote_like"/>
    <property type="match status" value="1"/>
</dbReference>
<keyword evidence="9" id="KW-0460">Magnesium</keyword>
<reference evidence="12 13" key="1">
    <citation type="journal article" date="2018" name="Front. Microbiol.">
        <title>Genome-Wide Analysis of Corynespora cassiicola Leaf Fall Disease Putative Effectors.</title>
        <authorList>
            <person name="Lopez D."/>
            <person name="Ribeiro S."/>
            <person name="Label P."/>
            <person name="Fumanal B."/>
            <person name="Venisse J.S."/>
            <person name="Kohler A."/>
            <person name="de Oliveira R.R."/>
            <person name="Labutti K."/>
            <person name="Lipzen A."/>
            <person name="Lail K."/>
            <person name="Bauer D."/>
            <person name="Ohm R.A."/>
            <person name="Barry K.W."/>
            <person name="Spatafora J."/>
            <person name="Grigoriev I.V."/>
            <person name="Martin F.M."/>
            <person name="Pujade-Renaud V."/>
        </authorList>
    </citation>
    <scope>NUCLEOTIDE SEQUENCE [LARGE SCALE GENOMIC DNA]</scope>
    <source>
        <strain evidence="12 13">Philippines</strain>
    </source>
</reference>
<dbReference type="InterPro" id="IPR011320">
    <property type="entry name" value="RNase_H1_N"/>
</dbReference>
<evidence type="ECO:0000256" key="5">
    <source>
        <dbReference type="ARBA" id="ARBA00022722"/>
    </source>
</evidence>
<dbReference type="PANTHER" id="PTHR10642">
    <property type="entry name" value="RIBONUCLEASE H1"/>
    <property type="match status" value="1"/>
</dbReference>
<evidence type="ECO:0000256" key="3">
    <source>
        <dbReference type="ARBA" id="ARBA00005300"/>
    </source>
</evidence>
<evidence type="ECO:0000256" key="2">
    <source>
        <dbReference type="ARBA" id="ARBA00001946"/>
    </source>
</evidence>
<evidence type="ECO:0000256" key="10">
    <source>
        <dbReference type="SAM" id="MobiDB-lite"/>
    </source>
</evidence>
<evidence type="ECO:0000256" key="9">
    <source>
        <dbReference type="ARBA" id="ARBA00022842"/>
    </source>
</evidence>
<dbReference type="GO" id="GO:0043137">
    <property type="term" value="P:DNA replication, removal of RNA primer"/>
    <property type="evidence" value="ECO:0007669"/>
    <property type="project" value="TreeGrafter"/>
</dbReference>
<dbReference type="EC" id="3.1.26.4" evidence="4"/>
<dbReference type="OrthoDB" id="407198at2759"/>
<keyword evidence="5" id="KW-0540">Nuclease</keyword>
<sequence>MKAAALPLAASCALRRFCRPLSSRPIYFPSRPQPATTARLLPHHVGRQLHAHRQRYQDPSYLTLHPERLLDQQQQEEEQEEEYEEEEEEEHEDGIMSDFRSTSTTASGSRRKKGGTAYYAVRIGRVPGVYLSWDDCQNQTSGCPDADHRKFYSLAEAEKYVKEGAATAKPKAGKRKWYAVRNGNAPGIYTDWSLVKPLVTGVKKPDMRSFTTEEAAQEYMKAGFAPFPSDASASMSIKGDADSDASTLNARQGCKASEPPSKKQKKSDGSVPIKLYNSTFELGTGPLPPGAEDGFDPTIMLDPASGSLVHKNEDQRNARKLQPTGEFTGPIRIWTDGSSLGNGTDGAIAGVGVYFGSNDPRNVSEPLEGPTQTNQRAELKAISRALDITPIDKDVKIYTDSHYSIKCVTEWCKKWIATAKKNKRSVWITSSGSKVENQDLIEPIVNRIEERTLAKAKTEFQWLKGHAGDYGNTKADELAVNGARAAQQLLGAPDFID</sequence>
<evidence type="ECO:0000256" key="6">
    <source>
        <dbReference type="ARBA" id="ARBA00022723"/>
    </source>
</evidence>
<dbReference type="PROSITE" id="PS50879">
    <property type="entry name" value="RNASE_H_1"/>
    <property type="match status" value="1"/>
</dbReference>
<proteinExistence type="inferred from homology"/>
<keyword evidence="13" id="KW-1185">Reference proteome</keyword>
<dbReference type="STRING" id="1448308.A0A2T2NR51"/>
<dbReference type="Pfam" id="PF00075">
    <property type="entry name" value="RNase_H"/>
    <property type="match status" value="1"/>
</dbReference>
<feature type="domain" description="RNase H type-1" evidence="11">
    <location>
        <begin position="327"/>
        <end position="484"/>
    </location>
</feature>
<evidence type="ECO:0000256" key="8">
    <source>
        <dbReference type="ARBA" id="ARBA00022801"/>
    </source>
</evidence>
<evidence type="ECO:0000256" key="1">
    <source>
        <dbReference type="ARBA" id="ARBA00000077"/>
    </source>
</evidence>
<dbReference type="GO" id="GO:0004523">
    <property type="term" value="F:RNA-DNA hybrid ribonuclease activity"/>
    <property type="evidence" value="ECO:0007669"/>
    <property type="project" value="UniProtKB-EC"/>
</dbReference>
<dbReference type="SUPFAM" id="SSF53098">
    <property type="entry name" value="Ribonuclease H-like"/>
    <property type="match status" value="1"/>
</dbReference>
<dbReference type="InterPro" id="IPR050092">
    <property type="entry name" value="RNase_H"/>
</dbReference>
<name>A0A2T2NR51_CORCC</name>
<dbReference type="InterPro" id="IPR012337">
    <property type="entry name" value="RNaseH-like_sf"/>
</dbReference>
<evidence type="ECO:0000313" key="12">
    <source>
        <dbReference type="EMBL" id="PSN67870.1"/>
    </source>
</evidence>
<dbReference type="SUPFAM" id="SSF55658">
    <property type="entry name" value="L9 N-domain-like"/>
    <property type="match status" value="2"/>
</dbReference>